<keyword evidence="2" id="KW-1185">Reference proteome</keyword>
<name>A0A9X6RM27_HYPEX</name>
<accession>A0A9X6RM27</accession>
<dbReference type="Proteomes" id="UP000192578">
    <property type="component" value="Unassembled WGS sequence"/>
</dbReference>
<evidence type="ECO:0000313" key="1">
    <source>
        <dbReference type="EMBL" id="OWA52595.1"/>
    </source>
</evidence>
<evidence type="ECO:0000313" key="2">
    <source>
        <dbReference type="Proteomes" id="UP000192578"/>
    </source>
</evidence>
<organism evidence="1 2">
    <name type="scientific">Hypsibius exemplaris</name>
    <name type="common">Freshwater tardigrade</name>
    <dbReference type="NCBI Taxonomy" id="2072580"/>
    <lineage>
        <taxon>Eukaryota</taxon>
        <taxon>Metazoa</taxon>
        <taxon>Ecdysozoa</taxon>
        <taxon>Tardigrada</taxon>
        <taxon>Eutardigrada</taxon>
        <taxon>Parachela</taxon>
        <taxon>Hypsibioidea</taxon>
        <taxon>Hypsibiidae</taxon>
        <taxon>Hypsibius</taxon>
    </lineage>
</organism>
<comment type="caution">
    <text evidence="1">The sequence shown here is derived from an EMBL/GenBank/DDBJ whole genome shotgun (WGS) entry which is preliminary data.</text>
</comment>
<dbReference type="AlphaFoldDB" id="A0A9X6RM27"/>
<gene>
    <name evidence="1" type="ORF">BV898_17044</name>
</gene>
<proteinExistence type="predicted"/>
<sequence length="113" mass="12939">MAVGLWKAQNICTSHVYPFRLNRCGATAFTLNDGSTLTPKAIVKVHLKNVLKQTDGIYNVCVLTVLLEWPKKIRELQGIRTIYWTFQSRFTRFACRSLTLCRRLMVILGPARP</sequence>
<protein>
    <submittedName>
        <fullName evidence="1">Uncharacterized protein</fullName>
    </submittedName>
</protein>
<reference evidence="2" key="1">
    <citation type="submission" date="2017-01" db="EMBL/GenBank/DDBJ databases">
        <title>Comparative genomics of anhydrobiosis in the tardigrade Hypsibius dujardini.</title>
        <authorList>
            <person name="Yoshida Y."/>
            <person name="Koutsovoulos G."/>
            <person name="Laetsch D."/>
            <person name="Stevens L."/>
            <person name="Kumar S."/>
            <person name="Horikawa D."/>
            <person name="Ishino K."/>
            <person name="Komine S."/>
            <person name="Tomita M."/>
            <person name="Blaxter M."/>
            <person name="Arakawa K."/>
        </authorList>
    </citation>
    <scope>NUCLEOTIDE SEQUENCE [LARGE SCALE GENOMIC DNA]</scope>
    <source>
        <strain evidence="2">Z151</strain>
    </source>
</reference>
<dbReference type="EMBL" id="MTYJ01000276">
    <property type="protein sequence ID" value="OWA52595.1"/>
    <property type="molecule type" value="Genomic_DNA"/>
</dbReference>